<comment type="caution">
    <text evidence="1">The sequence shown here is derived from an EMBL/GenBank/DDBJ whole genome shotgun (WGS) entry which is preliminary data.</text>
</comment>
<gene>
    <name evidence="1" type="ORF">DIU77_16975</name>
</gene>
<name>A0A2W4IXN0_9PSEU</name>
<dbReference type="EMBL" id="QGUI01000781">
    <property type="protein sequence ID" value="PZM91241.1"/>
    <property type="molecule type" value="Genomic_DNA"/>
</dbReference>
<organism evidence="1">
    <name type="scientific">Thermocrispum agreste</name>
    <dbReference type="NCBI Taxonomy" id="37925"/>
    <lineage>
        <taxon>Bacteria</taxon>
        <taxon>Bacillati</taxon>
        <taxon>Actinomycetota</taxon>
        <taxon>Actinomycetes</taxon>
        <taxon>Pseudonocardiales</taxon>
        <taxon>Pseudonocardiaceae</taxon>
        <taxon>Thermocrispum</taxon>
    </lineage>
</organism>
<evidence type="ECO:0000313" key="1">
    <source>
        <dbReference type="EMBL" id="PZM91241.1"/>
    </source>
</evidence>
<sequence>MVASPRRTGVACGPRSAARQWRVMVAVAVAVACAVVAFGLLLGGLAHGVAAEVPDRTAIVSIAPGETLWDVAVKFAPHSDPRAVVERIEELNGVSAGAVAPGHALTVPVESRG</sequence>
<accession>A0A2W4IXN0</accession>
<dbReference type="PROSITE" id="PS51257">
    <property type="entry name" value="PROKAR_LIPOPROTEIN"/>
    <property type="match status" value="1"/>
</dbReference>
<protein>
    <submittedName>
        <fullName evidence="1">Uncharacterized protein</fullName>
    </submittedName>
</protein>
<dbReference type="Gene3D" id="3.10.350.10">
    <property type="entry name" value="LysM domain"/>
    <property type="match status" value="1"/>
</dbReference>
<dbReference type="AlphaFoldDB" id="A0A2W4IXN0"/>
<proteinExistence type="predicted"/>
<dbReference type="STRING" id="1111738.GCA_000427905_00775"/>
<dbReference type="InterPro" id="IPR036779">
    <property type="entry name" value="LysM_dom_sf"/>
</dbReference>
<reference evidence="1" key="1">
    <citation type="submission" date="2018-05" db="EMBL/GenBank/DDBJ databases">
        <authorList>
            <person name="Lanie J.A."/>
            <person name="Ng W.-L."/>
            <person name="Kazmierczak K.M."/>
            <person name="Andrzejewski T.M."/>
            <person name="Davidsen T.M."/>
            <person name="Wayne K.J."/>
            <person name="Tettelin H."/>
            <person name="Glass J.I."/>
            <person name="Rusch D."/>
            <person name="Podicherti R."/>
            <person name="Tsui H.-C.T."/>
            <person name="Winkler M.E."/>
        </authorList>
    </citation>
    <scope>NUCLEOTIDE SEQUENCE</scope>
    <source>
        <strain evidence="1">ZC4RG45</strain>
    </source>
</reference>